<feature type="region of interest" description="Disordered" evidence="1">
    <location>
        <begin position="191"/>
        <end position="233"/>
    </location>
</feature>
<comment type="caution">
    <text evidence="3">The sequence shown here is derived from an EMBL/GenBank/DDBJ whole genome shotgun (WGS) entry which is preliminary data.</text>
</comment>
<dbReference type="Proteomes" id="UP000273516">
    <property type="component" value="Unassembled WGS sequence"/>
</dbReference>
<dbReference type="InterPro" id="IPR027275">
    <property type="entry name" value="PRC-brl_dom"/>
</dbReference>
<dbReference type="Gene3D" id="2.30.30.240">
    <property type="entry name" value="PRC-barrel domain"/>
    <property type="match status" value="1"/>
</dbReference>
<protein>
    <submittedName>
        <fullName evidence="3">PRC-barrel domain containing protein</fullName>
    </submittedName>
</protein>
<dbReference type="AlphaFoldDB" id="A0A3M0M7I7"/>
<dbReference type="SUPFAM" id="SSF50346">
    <property type="entry name" value="PRC-barrel domain"/>
    <property type="match status" value="1"/>
</dbReference>
<proteinExistence type="predicted"/>
<evidence type="ECO:0000259" key="2">
    <source>
        <dbReference type="Pfam" id="PF05239"/>
    </source>
</evidence>
<dbReference type="Pfam" id="PF05239">
    <property type="entry name" value="PRC"/>
    <property type="match status" value="1"/>
</dbReference>
<dbReference type="PANTHER" id="PTHR36505">
    <property type="entry name" value="BLR1072 PROTEIN"/>
    <property type="match status" value="1"/>
</dbReference>
<keyword evidence="4" id="KW-1185">Reference proteome</keyword>
<dbReference type="EMBL" id="QOKZ01000009">
    <property type="protein sequence ID" value="RMC32414.1"/>
    <property type="molecule type" value="Genomic_DNA"/>
</dbReference>
<evidence type="ECO:0000313" key="4">
    <source>
        <dbReference type="Proteomes" id="UP000273516"/>
    </source>
</evidence>
<reference evidence="3 4" key="1">
    <citation type="submission" date="2018-07" db="EMBL/GenBank/DDBJ databases">
        <authorList>
            <person name="Zhang Y."/>
            <person name="Wang L."/>
            <person name="Ma S."/>
        </authorList>
    </citation>
    <scope>NUCLEOTIDE SEQUENCE [LARGE SCALE GENOMIC DNA]</scope>
    <source>
        <strain evidence="3 4">4-2</strain>
    </source>
</reference>
<feature type="domain" description="PRC-barrel" evidence="2">
    <location>
        <begin position="115"/>
        <end position="179"/>
    </location>
</feature>
<dbReference type="PANTHER" id="PTHR36505:SF1">
    <property type="entry name" value="BLR1072 PROTEIN"/>
    <property type="match status" value="1"/>
</dbReference>
<dbReference type="InterPro" id="IPR011033">
    <property type="entry name" value="PRC_barrel-like_sf"/>
</dbReference>
<dbReference type="OrthoDB" id="7876889at2"/>
<evidence type="ECO:0000256" key="1">
    <source>
        <dbReference type="SAM" id="MobiDB-lite"/>
    </source>
</evidence>
<name>A0A3M0M7I7_9RHOB</name>
<gene>
    <name evidence="3" type="ORF">C9E81_18700</name>
</gene>
<organism evidence="3 4">
    <name type="scientific">Paracoccus alkanivorans</name>
    <dbReference type="NCBI Taxonomy" id="2116655"/>
    <lineage>
        <taxon>Bacteria</taxon>
        <taxon>Pseudomonadati</taxon>
        <taxon>Pseudomonadota</taxon>
        <taxon>Alphaproteobacteria</taxon>
        <taxon>Rhodobacterales</taxon>
        <taxon>Paracoccaceae</taxon>
        <taxon>Paracoccus</taxon>
    </lineage>
</organism>
<accession>A0A3M0M7I7</accession>
<sequence length="233" mass="24545">MSRYPRCGNPDPNRRIGSWCCTTQISRCDTYTEKETLMRRLFMTAAFVLPLACVPAFAQDAATGTPAMVPAAEAHGEPAAGAKEALKAEVTESGKIAQEQATNELRLDWITDAMVTAPDGSAIGSINDLILDGETGEMIAAVIGVGGFLGIGEKQIAVPWEQLTVNADAQEITSDLTKEEAEVAPAYVFRDRATDPNASTEGVIEPNDGTAALSGDAELARDESGNGNEPVSN</sequence>
<evidence type="ECO:0000313" key="3">
    <source>
        <dbReference type="EMBL" id="RMC32414.1"/>
    </source>
</evidence>